<dbReference type="InterPro" id="IPR011037">
    <property type="entry name" value="Pyrv_Knase-like_insert_dom_sf"/>
</dbReference>
<dbReference type="InterPro" id="IPR005302">
    <property type="entry name" value="MoCF_Sase_C"/>
</dbReference>
<gene>
    <name evidence="2" type="ORF">SAMN00790413_02468</name>
</gene>
<sequence length="186" mass="20148">MTTEPARTGTVEAVSRKAKHTFSKDPRPAIRLLEGLGVEGDAHAGRTVKHRSRVAQNPAQPNLRQVHLIHAELLDELQDKGFAVEPGDLGENVTTRGIRLLDLPRGTRLHLGAEAVVEVTGLRNPCAQIDNFQPGLLSAVLDRDAEGHVIRKAGIMGVVISGGITRPGDAVHVELPPEPYERLERV</sequence>
<dbReference type="Pfam" id="PF03473">
    <property type="entry name" value="MOSC"/>
    <property type="match status" value="1"/>
</dbReference>
<evidence type="ECO:0000259" key="1">
    <source>
        <dbReference type="PROSITE" id="PS51340"/>
    </source>
</evidence>
<dbReference type="GO" id="GO:0030151">
    <property type="term" value="F:molybdenum ion binding"/>
    <property type="evidence" value="ECO:0007669"/>
    <property type="project" value="InterPro"/>
</dbReference>
<dbReference type="SUPFAM" id="SSF50800">
    <property type="entry name" value="PK beta-barrel domain-like"/>
    <property type="match status" value="1"/>
</dbReference>
<reference evidence="2 3" key="1">
    <citation type="submission" date="2017-04" db="EMBL/GenBank/DDBJ databases">
        <authorList>
            <person name="Afonso C.L."/>
            <person name="Miller P.J."/>
            <person name="Scott M.A."/>
            <person name="Spackman E."/>
            <person name="Goraichik I."/>
            <person name="Dimitrov K.M."/>
            <person name="Suarez D.L."/>
            <person name="Swayne D.E."/>
        </authorList>
    </citation>
    <scope>NUCLEOTIDE SEQUENCE [LARGE SCALE GENOMIC DNA]</scope>
    <source>
        <strain evidence="2 3">KR-140</strain>
    </source>
</reference>
<dbReference type="PROSITE" id="PS51340">
    <property type="entry name" value="MOSC"/>
    <property type="match status" value="1"/>
</dbReference>
<feature type="domain" description="MOSC" evidence="1">
    <location>
        <begin position="25"/>
        <end position="174"/>
    </location>
</feature>
<dbReference type="RefSeq" id="WP_084049736.1">
    <property type="nucleotide sequence ID" value="NZ_FWWU01000009.1"/>
</dbReference>
<dbReference type="PANTHER" id="PTHR36930:SF1">
    <property type="entry name" value="MOSC DOMAIN-CONTAINING PROTEIN"/>
    <property type="match status" value="1"/>
</dbReference>
<keyword evidence="3" id="KW-1185">Reference proteome</keyword>
<proteinExistence type="predicted"/>
<evidence type="ECO:0000313" key="3">
    <source>
        <dbReference type="Proteomes" id="UP000192582"/>
    </source>
</evidence>
<dbReference type="STRING" id="695939.SAMN00790413_02468"/>
<protein>
    <submittedName>
        <fullName evidence="2">MOSC domain-containing protein YiiM</fullName>
    </submittedName>
</protein>
<dbReference type="Proteomes" id="UP000192582">
    <property type="component" value="Unassembled WGS sequence"/>
</dbReference>
<dbReference type="OrthoDB" id="9789048at2"/>
<dbReference type="PANTHER" id="PTHR36930">
    <property type="entry name" value="METAL-SULFUR CLUSTER BIOSYNTHESIS PROTEINS YUAD-RELATED"/>
    <property type="match status" value="1"/>
</dbReference>
<accession>A0A1W1VMQ5</accession>
<evidence type="ECO:0000313" key="2">
    <source>
        <dbReference type="EMBL" id="SMB94642.1"/>
    </source>
</evidence>
<dbReference type="GO" id="GO:0030170">
    <property type="term" value="F:pyridoxal phosphate binding"/>
    <property type="evidence" value="ECO:0007669"/>
    <property type="project" value="InterPro"/>
</dbReference>
<dbReference type="GO" id="GO:0003824">
    <property type="term" value="F:catalytic activity"/>
    <property type="evidence" value="ECO:0007669"/>
    <property type="project" value="InterPro"/>
</dbReference>
<name>A0A1W1VMQ5_9DEIO</name>
<dbReference type="Gene3D" id="2.40.33.20">
    <property type="entry name" value="PK beta-barrel domain-like"/>
    <property type="match status" value="1"/>
</dbReference>
<dbReference type="InterPro" id="IPR052716">
    <property type="entry name" value="MOSC_domain"/>
</dbReference>
<dbReference type="EMBL" id="FWWU01000009">
    <property type="protein sequence ID" value="SMB94642.1"/>
    <property type="molecule type" value="Genomic_DNA"/>
</dbReference>
<dbReference type="AlphaFoldDB" id="A0A1W1VMQ5"/>
<organism evidence="2 3">
    <name type="scientific">Deinococcus hopiensis KR-140</name>
    <dbReference type="NCBI Taxonomy" id="695939"/>
    <lineage>
        <taxon>Bacteria</taxon>
        <taxon>Thermotogati</taxon>
        <taxon>Deinococcota</taxon>
        <taxon>Deinococci</taxon>
        <taxon>Deinococcales</taxon>
        <taxon>Deinococcaceae</taxon>
        <taxon>Deinococcus</taxon>
    </lineage>
</organism>